<dbReference type="Gene3D" id="2.60.120.10">
    <property type="entry name" value="Jelly Rolls"/>
    <property type="match status" value="1"/>
</dbReference>
<keyword evidence="1" id="KW-0150">Chloroplast</keyword>
<dbReference type="GeneID" id="33362562"/>
<dbReference type="EMBL" id="MF101467">
    <property type="protein sequence ID" value="ARW69829.1"/>
    <property type="molecule type" value="Genomic_DNA"/>
</dbReference>
<dbReference type="InterPro" id="IPR014710">
    <property type="entry name" value="RmlC-like_jellyroll"/>
</dbReference>
<sequence>MNWITFFTMNCIPYQVYKLNQDDEMILLNKKIQDENIFIILSGAVILIRIFYNKEAIPVAILSNNNIIENQKINTAYYKIIALKTTYIITLNKRFLYREYTKKISLLRYYRITIEKYEETILILNQKNLEKRIIMLILSIFLSFGKINEYKIILSFNITQQIVSLMTSTSMNTVNKIMNKITYVNKRSNYSKHINNITIKNLKLM</sequence>
<dbReference type="AlphaFoldDB" id="A0A1Z1MV90"/>
<name>A0A1Z1MV90_9FLOR</name>
<dbReference type="RefSeq" id="YP_009400010.1">
    <property type="nucleotide sequence ID" value="NC_035299.1"/>
</dbReference>
<dbReference type="InterPro" id="IPR018490">
    <property type="entry name" value="cNMP-bd_dom_sf"/>
</dbReference>
<reference evidence="1" key="1">
    <citation type="journal article" date="2017" name="J. Phycol.">
        <title>Analysis of chloroplast genomes and a supermatrix inform reclassification of the Rhodomelaceae (Rhodophyta).</title>
        <authorList>
            <person name="Diaz-Tapia P."/>
            <person name="Maggs C.A."/>
            <person name="West J.A."/>
            <person name="Verbruggen H."/>
        </authorList>
    </citation>
    <scope>NUCLEOTIDE SEQUENCE</scope>
    <source>
        <strain evidence="1">PD1825</strain>
    </source>
</reference>
<dbReference type="SUPFAM" id="SSF51206">
    <property type="entry name" value="cAMP-binding domain-like"/>
    <property type="match status" value="1"/>
</dbReference>
<geneLocation type="chloroplast" evidence="1"/>
<keyword evidence="1" id="KW-0934">Plastid</keyword>
<accession>A0A1Z1MV90</accession>
<proteinExistence type="predicted"/>
<protein>
    <submittedName>
        <fullName evidence="1">Global nitrogen transcriptional regulator</fullName>
    </submittedName>
</protein>
<gene>
    <name evidence="1" type="primary">ntcA</name>
</gene>
<organism evidence="1">
    <name type="scientific">Tolypiocladia glomerulata</name>
    <dbReference type="NCBI Taxonomy" id="860646"/>
    <lineage>
        <taxon>Eukaryota</taxon>
        <taxon>Rhodophyta</taxon>
        <taxon>Florideophyceae</taxon>
        <taxon>Rhodymeniophycidae</taxon>
        <taxon>Ceramiales</taxon>
        <taxon>Rhodomelaceae</taxon>
        <taxon>Polysiphonioideae</taxon>
        <taxon>Tolypiocladia</taxon>
    </lineage>
</organism>
<evidence type="ECO:0000313" key="1">
    <source>
        <dbReference type="EMBL" id="ARW69829.1"/>
    </source>
</evidence>